<gene>
    <name evidence="2" type="ORF">LSAT_V11C100002900</name>
</gene>
<dbReference type="AlphaFoldDB" id="A0A9R1WMG1"/>
<organism evidence="2 3">
    <name type="scientific">Lactuca sativa</name>
    <name type="common">Garden lettuce</name>
    <dbReference type="NCBI Taxonomy" id="4236"/>
    <lineage>
        <taxon>Eukaryota</taxon>
        <taxon>Viridiplantae</taxon>
        <taxon>Streptophyta</taxon>
        <taxon>Embryophyta</taxon>
        <taxon>Tracheophyta</taxon>
        <taxon>Spermatophyta</taxon>
        <taxon>Magnoliopsida</taxon>
        <taxon>eudicotyledons</taxon>
        <taxon>Gunneridae</taxon>
        <taxon>Pentapetalae</taxon>
        <taxon>asterids</taxon>
        <taxon>campanulids</taxon>
        <taxon>Asterales</taxon>
        <taxon>Asteraceae</taxon>
        <taxon>Cichorioideae</taxon>
        <taxon>Cichorieae</taxon>
        <taxon>Lactucinae</taxon>
        <taxon>Lactuca</taxon>
    </lineage>
</organism>
<feature type="transmembrane region" description="Helical" evidence="1">
    <location>
        <begin position="25"/>
        <end position="53"/>
    </location>
</feature>
<protein>
    <submittedName>
        <fullName evidence="2">Uncharacterized protein</fullName>
    </submittedName>
</protein>
<evidence type="ECO:0000256" key="1">
    <source>
        <dbReference type="SAM" id="Phobius"/>
    </source>
</evidence>
<keyword evidence="1" id="KW-0472">Membrane</keyword>
<reference evidence="2 3" key="1">
    <citation type="journal article" date="2017" name="Nat. Commun.">
        <title>Genome assembly with in vitro proximity ligation data and whole-genome triplication in lettuce.</title>
        <authorList>
            <person name="Reyes-Chin-Wo S."/>
            <person name="Wang Z."/>
            <person name="Yang X."/>
            <person name="Kozik A."/>
            <person name="Arikit S."/>
            <person name="Song C."/>
            <person name="Xia L."/>
            <person name="Froenicke L."/>
            <person name="Lavelle D.O."/>
            <person name="Truco M.J."/>
            <person name="Xia R."/>
            <person name="Zhu S."/>
            <person name="Xu C."/>
            <person name="Xu H."/>
            <person name="Xu X."/>
            <person name="Cox K."/>
            <person name="Korf I."/>
            <person name="Meyers B.C."/>
            <person name="Michelmore R.W."/>
        </authorList>
    </citation>
    <scope>NUCLEOTIDE SEQUENCE [LARGE SCALE GENOMIC DNA]</scope>
    <source>
        <strain evidence="3">cv. Salinas</strain>
        <tissue evidence="2">Seedlings</tissue>
    </source>
</reference>
<dbReference type="Proteomes" id="UP000235145">
    <property type="component" value="Unassembled WGS sequence"/>
</dbReference>
<comment type="caution">
    <text evidence="2">The sequence shown here is derived from an EMBL/GenBank/DDBJ whole genome shotgun (WGS) entry which is preliminary data.</text>
</comment>
<sequence length="113" mass="12753">MFMPPKKVGTKLDLHLIFANDKNTLIIIVFENIWVCTNLTFVIIYQSILYYFITGAQLKDFEKKSSIGVAKLNMIISQSIEEICKQIAGKGNTSIEMTQGHTSMETIVPIHSN</sequence>
<keyword evidence="3" id="KW-1185">Reference proteome</keyword>
<keyword evidence="1" id="KW-0812">Transmembrane</keyword>
<keyword evidence="1" id="KW-1133">Transmembrane helix</keyword>
<name>A0A9R1WMG1_LACSA</name>
<evidence type="ECO:0000313" key="3">
    <source>
        <dbReference type="Proteomes" id="UP000235145"/>
    </source>
</evidence>
<dbReference type="EMBL" id="NBSK02000001">
    <property type="protein sequence ID" value="KAJ0227975.1"/>
    <property type="molecule type" value="Genomic_DNA"/>
</dbReference>
<accession>A0A9R1WMG1</accession>
<evidence type="ECO:0000313" key="2">
    <source>
        <dbReference type="EMBL" id="KAJ0227975.1"/>
    </source>
</evidence>
<proteinExistence type="predicted"/>